<name>A0A1S8CV27_9GAMM</name>
<dbReference type="Gene3D" id="3.40.50.410">
    <property type="entry name" value="von Willebrand factor, type A domain"/>
    <property type="match status" value="1"/>
</dbReference>
<dbReference type="SUPFAM" id="SSF53300">
    <property type="entry name" value="vWA-like"/>
    <property type="match status" value="1"/>
</dbReference>
<dbReference type="InterPro" id="IPR036465">
    <property type="entry name" value="vWFA_dom_sf"/>
</dbReference>
<dbReference type="InterPro" id="IPR002035">
    <property type="entry name" value="VWF_A"/>
</dbReference>
<dbReference type="EMBL" id="MLCN01000027">
    <property type="protein sequence ID" value="ONG39155.1"/>
    <property type="molecule type" value="Genomic_DNA"/>
</dbReference>
<proteinExistence type="predicted"/>
<evidence type="ECO:0000259" key="1">
    <source>
        <dbReference type="SMART" id="SM00327"/>
    </source>
</evidence>
<reference evidence="2 3" key="1">
    <citation type="submission" date="2016-10" db="EMBL/GenBank/DDBJ databases">
        <title>Draft Genome sequence of Alkanindiges sp. strain H1.</title>
        <authorList>
            <person name="Subhash Y."/>
            <person name="Lee S."/>
        </authorList>
    </citation>
    <scope>NUCLEOTIDE SEQUENCE [LARGE SCALE GENOMIC DNA]</scope>
    <source>
        <strain evidence="2 3">H1</strain>
    </source>
</reference>
<dbReference type="InterPro" id="IPR050458">
    <property type="entry name" value="LolB"/>
</dbReference>
<evidence type="ECO:0000313" key="2">
    <source>
        <dbReference type="EMBL" id="ONG39155.1"/>
    </source>
</evidence>
<sequence length="378" mass="42445">MNQSAMTERERRWRLVLGEAPEQSGQWSQQDVQMNQALSLLYQSESDRRGGLGSSSPKIAQWLGDIRQYFPSSVVKIMQKDALERLNLQQMLLEPELLATVEADIHMVSTLINLNHLMPEQTKETARQVVRKVVEELERRLAQPMQQAIRGSLNRAQHSRRPKRIQDINWKRTIQANLKHWQQDYQTIIPHELHGHPRQQSSMKDIVLCVDQSGSMAPSVVYSSLFAAVMASIRAVSTQMVVFDTSIVDLTPLLADPVDVLFGTQLGGGTDIAKALKFCRQKITRPEDTIFILVSDLYEGGDAKQMLKQAAEMVNSGIQVIALLALSDEGAPFYDANHATLFSQMGIPTFACTPDQFPDIMAAAIEKRDIQQLLAQNP</sequence>
<dbReference type="Proteomes" id="UP000192132">
    <property type="component" value="Unassembled WGS sequence"/>
</dbReference>
<organism evidence="2 3">
    <name type="scientific">Alkanindiges hydrocarboniclasticus</name>
    <dbReference type="NCBI Taxonomy" id="1907941"/>
    <lineage>
        <taxon>Bacteria</taxon>
        <taxon>Pseudomonadati</taxon>
        <taxon>Pseudomonadota</taxon>
        <taxon>Gammaproteobacteria</taxon>
        <taxon>Moraxellales</taxon>
        <taxon>Moraxellaceae</taxon>
        <taxon>Alkanindiges</taxon>
    </lineage>
</organism>
<dbReference type="PANTHER" id="PTHR30634:SF16">
    <property type="entry name" value="OUTER-MEMBRANE LIPOPROTEIN LOLB"/>
    <property type="match status" value="1"/>
</dbReference>
<evidence type="ECO:0000313" key="3">
    <source>
        <dbReference type="Proteomes" id="UP000192132"/>
    </source>
</evidence>
<dbReference type="InterPro" id="IPR008912">
    <property type="entry name" value="Uncharacterised_CoxE"/>
</dbReference>
<dbReference type="PANTHER" id="PTHR30634">
    <property type="entry name" value="OUTER MEMBRANE LOLAB LIPOPROTEIN INSERTION APPARATUS"/>
    <property type="match status" value="1"/>
</dbReference>
<dbReference type="STRING" id="1907941.BKE30_10315"/>
<dbReference type="RefSeq" id="WP_076878526.1">
    <property type="nucleotide sequence ID" value="NZ_MLCN01000027.1"/>
</dbReference>
<dbReference type="SMART" id="SM00327">
    <property type="entry name" value="VWA"/>
    <property type="match status" value="1"/>
</dbReference>
<feature type="domain" description="VWFA" evidence="1">
    <location>
        <begin position="203"/>
        <end position="362"/>
    </location>
</feature>
<dbReference type="AlphaFoldDB" id="A0A1S8CV27"/>
<gene>
    <name evidence="2" type="ORF">BKE30_10315</name>
</gene>
<dbReference type="OrthoDB" id="9789979at2"/>
<comment type="caution">
    <text evidence="2">The sequence shown here is derived from an EMBL/GenBank/DDBJ whole genome shotgun (WGS) entry which is preliminary data.</text>
</comment>
<dbReference type="Pfam" id="PF05762">
    <property type="entry name" value="VWA_CoxE"/>
    <property type="match status" value="1"/>
</dbReference>
<protein>
    <recommendedName>
        <fullName evidence="1">VWFA domain-containing protein</fullName>
    </recommendedName>
</protein>
<keyword evidence="3" id="KW-1185">Reference proteome</keyword>
<dbReference type="CDD" id="cd01462">
    <property type="entry name" value="VWA_YIEM_type"/>
    <property type="match status" value="1"/>
</dbReference>
<accession>A0A1S8CV27</accession>